<organism evidence="1 2">
    <name type="scientific">Pseudohoeflea coraliihabitans</name>
    <dbReference type="NCBI Taxonomy" id="2860393"/>
    <lineage>
        <taxon>Bacteria</taxon>
        <taxon>Pseudomonadati</taxon>
        <taxon>Pseudomonadota</taxon>
        <taxon>Alphaproteobacteria</taxon>
        <taxon>Hyphomicrobiales</taxon>
        <taxon>Rhizobiaceae</taxon>
        <taxon>Pseudohoeflea</taxon>
    </lineage>
</organism>
<proteinExistence type="predicted"/>
<keyword evidence="2" id="KW-1185">Reference proteome</keyword>
<sequence length="82" mass="9005">MRQRNAAGLAVSAIGRSFGSVAGLSTGGLEVELALVRQQITALETEMRRIEPNIQRFEEERRHKEHALAVNAGQLSTFACVR</sequence>
<reference evidence="1" key="1">
    <citation type="submission" date="2021-07" db="EMBL/GenBank/DDBJ databases">
        <title>Pseudohoeflea marina sp. nov. a polyhydroxyalcanoate-producing bacterium.</title>
        <authorList>
            <person name="Zheng W."/>
            <person name="Yu S."/>
            <person name="Huang Y."/>
        </authorList>
    </citation>
    <scope>NUCLEOTIDE SEQUENCE</scope>
    <source>
        <strain evidence="1">DP4N28-3</strain>
    </source>
</reference>
<dbReference type="Proteomes" id="UP001430804">
    <property type="component" value="Unassembled WGS sequence"/>
</dbReference>
<name>A0ABS6WKA9_9HYPH</name>
<dbReference type="RefSeq" id="WP_219158229.1">
    <property type="nucleotide sequence ID" value="NZ_JAHWQX010000001.1"/>
</dbReference>
<protein>
    <submittedName>
        <fullName evidence="1">Uncharacterized protein</fullName>
    </submittedName>
</protein>
<gene>
    <name evidence="1" type="ORF">KY465_02850</name>
</gene>
<accession>A0ABS6WKA9</accession>
<evidence type="ECO:0000313" key="2">
    <source>
        <dbReference type="Proteomes" id="UP001430804"/>
    </source>
</evidence>
<dbReference type="EMBL" id="JAHWQX010000001">
    <property type="protein sequence ID" value="MBW3096215.1"/>
    <property type="molecule type" value="Genomic_DNA"/>
</dbReference>
<comment type="caution">
    <text evidence="1">The sequence shown here is derived from an EMBL/GenBank/DDBJ whole genome shotgun (WGS) entry which is preliminary data.</text>
</comment>
<evidence type="ECO:0000313" key="1">
    <source>
        <dbReference type="EMBL" id="MBW3096215.1"/>
    </source>
</evidence>